<accession>A0A814CUY9</accession>
<keyword evidence="4" id="KW-1185">Reference proteome</keyword>
<dbReference type="InterPro" id="IPR029058">
    <property type="entry name" value="AB_hydrolase_fold"/>
</dbReference>
<dbReference type="Proteomes" id="UP000663879">
    <property type="component" value="Unassembled WGS sequence"/>
</dbReference>
<dbReference type="OrthoDB" id="6020543at2759"/>
<evidence type="ECO:0000313" key="4">
    <source>
        <dbReference type="Proteomes" id="UP000663879"/>
    </source>
</evidence>
<dbReference type="EMBL" id="CAJNOC010002697">
    <property type="protein sequence ID" value="CAF0947122.1"/>
    <property type="molecule type" value="Genomic_DNA"/>
</dbReference>
<comment type="caution">
    <text evidence="3">The sequence shown here is derived from an EMBL/GenBank/DDBJ whole genome shotgun (WGS) entry which is preliminary data.</text>
</comment>
<evidence type="ECO:0000256" key="2">
    <source>
        <dbReference type="SAM" id="SignalP"/>
    </source>
</evidence>
<dbReference type="SUPFAM" id="SSF53474">
    <property type="entry name" value="alpha/beta-Hydrolases"/>
    <property type="match status" value="2"/>
</dbReference>
<feature type="region of interest" description="Disordered" evidence="1">
    <location>
        <begin position="799"/>
        <end position="818"/>
    </location>
</feature>
<dbReference type="PANTHER" id="PTHR42972:SF8">
    <property type="entry name" value="POLYHYDROXYBUTYRATE DEPOLYMERASE"/>
    <property type="match status" value="1"/>
</dbReference>
<evidence type="ECO:0000313" key="3">
    <source>
        <dbReference type="EMBL" id="CAF0947122.1"/>
    </source>
</evidence>
<dbReference type="PANTHER" id="PTHR42972">
    <property type="entry name" value="TOL-PAL SYSTEM PROTEIN TOLB"/>
    <property type="match status" value="1"/>
</dbReference>
<gene>
    <name evidence="3" type="ORF">OXX778_LOCUS13745</name>
</gene>
<sequence length="818" mass="91214">MYLIKVLLCLVICNFTLGADAIRLGNYLIRNITVSGISSGGAMAAQTHVALSSIITGSGNIAGPPYYCAQNSLLIGSTWCMSNIYTLGVNMNAMVNKAESYRSQGLIDNLANLKNHKVYIFSGVADIVTSTSVVKKNEEFFRNFMDQSNIRGVYSINAAHGMITDFYGGSCAIANGFFLNDCGYNQAYDILKTLHPNRELIKPTPGADLTGTLAEFDQSEFFQSSSGVLMDSVGYIYIPKECETKTCDLHIAFHGCLQAKYVIGNVYAKNSGYNQVADLNNFIILYPQATASLLNNPSGCWDWWGYTDSLYASKEDIRWFTYTFLRKKGVLKLLRENNQRIITLNKTFSLNAVRLGSYKVRKVTVSGISAGGAMANQLHVAHSSSISGSGVIAGPPYYCASGSLMGATTYCMTNMLISPNVATAISKANSYVSSGLIDSLSNLKNQNVYIFTGSGDFVVRSNVVKKNEDFFKNYMDASRIKTNYATAAGHALITDFYGNACSASSGNYINNCNYNQAHDLLQHLHQERTIQKPQVGVQYTGSLIEIDQTEFFPAGSLSSSINMDSVGYLYVPKQCETQECDLHVALHGCLQGKHKIGNIFAANTGYNQVADLNDFIILYPQATSSLMTNPNGCFDWWGYTDVNYATKEGKQIKTIKAMIDRISKNPNHDAHDLCLNGYLFKRQRINKKSINWLRLKNAYQNDENMTKWFQMLCSLALIPLEHVNDYFEKNFDSSLKYIRVLNNERPPPRKKLYIINDALLLNQKKMLLDNEITIDTFVKYTIQILDFFKLEKKLKDIDLDEESSDETESENSSSEYDE</sequence>
<keyword evidence="2" id="KW-0732">Signal</keyword>
<dbReference type="Gene3D" id="3.40.50.1820">
    <property type="entry name" value="alpha/beta hydrolase"/>
    <property type="match status" value="2"/>
</dbReference>
<feature type="signal peptide" evidence="2">
    <location>
        <begin position="1"/>
        <end position="21"/>
    </location>
</feature>
<protein>
    <submittedName>
        <fullName evidence="3">Uncharacterized protein</fullName>
    </submittedName>
</protein>
<feature type="chain" id="PRO_5032651938" evidence="2">
    <location>
        <begin position="22"/>
        <end position="818"/>
    </location>
</feature>
<dbReference type="AlphaFoldDB" id="A0A814CUY9"/>
<organism evidence="3 4">
    <name type="scientific">Brachionus calyciflorus</name>
    <dbReference type="NCBI Taxonomy" id="104777"/>
    <lineage>
        <taxon>Eukaryota</taxon>
        <taxon>Metazoa</taxon>
        <taxon>Spiralia</taxon>
        <taxon>Gnathifera</taxon>
        <taxon>Rotifera</taxon>
        <taxon>Eurotatoria</taxon>
        <taxon>Monogononta</taxon>
        <taxon>Pseudotrocha</taxon>
        <taxon>Ploima</taxon>
        <taxon>Brachionidae</taxon>
        <taxon>Brachionus</taxon>
    </lineage>
</organism>
<reference evidence="3" key="1">
    <citation type="submission" date="2021-02" db="EMBL/GenBank/DDBJ databases">
        <authorList>
            <person name="Nowell W R."/>
        </authorList>
    </citation>
    <scope>NUCLEOTIDE SEQUENCE</scope>
    <source>
        <strain evidence="3">Ploen Becks lab</strain>
    </source>
</reference>
<proteinExistence type="predicted"/>
<name>A0A814CUY9_9BILA</name>
<evidence type="ECO:0000256" key="1">
    <source>
        <dbReference type="SAM" id="MobiDB-lite"/>
    </source>
</evidence>